<keyword evidence="4" id="KW-0694">RNA-binding</keyword>
<dbReference type="SMART" id="SM00360">
    <property type="entry name" value="RRM"/>
    <property type="match status" value="2"/>
</dbReference>
<dbReference type="PROSITE" id="PS50102">
    <property type="entry name" value="RRM"/>
    <property type="match status" value="2"/>
</dbReference>
<dbReference type="GO" id="GO:0004527">
    <property type="term" value="F:exonuclease activity"/>
    <property type="evidence" value="ECO:0007669"/>
    <property type="project" value="UniProtKB-KW"/>
</dbReference>
<evidence type="ECO:0000256" key="3">
    <source>
        <dbReference type="ARBA" id="ARBA00022839"/>
    </source>
</evidence>
<dbReference type="SMART" id="SM00479">
    <property type="entry name" value="EXOIII"/>
    <property type="match status" value="1"/>
</dbReference>
<keyword evidence="6" id="KW-1185">Reference proteome</keyword>
<dbReference type="STRING" id="38654.A0A3Q0GSJ1"/>
<evidence type="ECO:0000313" key="7">
    <source>
        <dbReference type="RefSeq" id="XP_025062759.1"/>
    </source>
</evidence>
<dbReference type="InterPro" id="IPR036397">
    <property type="entry name" value="RNaseH_sf"/>
</dbReference>
<dbReference type="Gene3D" id="3.30.70.330">
    <property type="match status" value="2"/>
</dbReference>
<dbReference type="InterPro" id="IPR047021">
    <property type="entry name" value="REXO1/3/4-like"/>
</dbReference>
<dbReference type="CDD" id="cd06145">
    <property type="entry name" value="REX1_like"/>
    <property type="match status" value="1"/>
</dbReference>
<evidence type="ECO:0000256" key="1">
    <source>
        <dbReference type="ARBA" id="ARBA00022722"/>
    </source>
</evidence>
<dbReference type="GeneID" id="102388196"/>
<organism evidence="6 7">
    <name type="scientific">Alligator sinensis</name>
    <name type="common">Chinese alligator</name>
    <dbReference type="NCBI Taxonomy" id="38654"/>
    <lineage>
        <taxon>Eukaryota</taxon>
        <taxon>Metazoa</taxon>
        <taxon>Chordata</taxon>
        <taxon>Craniata</taxon>
        <taxon>Vertebrata</taxon>
        <taxon>Euteleostomi</taxon>
        <taxon>Archelosauria</taxon>
        <taxon>Archosauria</taxon>
        <taxon>Crocodylia</taxon>
        <taxon>Alligatoridae</taxon>
        <taxon>Alligatorinae</taxon>
        <taxon>Alligator</taxon>
    </lineage>
</organism>
<dbReference type="PANTHER" id="PTHR12801:SF82">
    <property type="entry name" value="RNA EXONUCLEASE 5"/>
    <property type="match status" value="1"/>
</dbReference>
<dbReference type="Pfam" id="PF00929">
    <property type="entry name" value="RNase_T"/>
    <property type="match status" value="1"/>
</dbReference>
<sequence length="801" mass="89731">MSGIFPISCVLRTTPFLDPVCCSTSGCEREHTKSARDPAGCNIQVIPEKRPEPERGGPRGAKEKKARLSAELFGEDCKISHDQVYEFLKYAALGKHHNAAQPSWCHIHHQRRLARVVVIVLHEVSQLHFYRFYLQFRHLRKSFPHRFSLPPDSANFIASMCREGVSAKHHNSAQASPHVSNGHILKSANLERDPIVQKYGEEKHGLTTYTLTVQEMKENNYPLEGSPGCLHFVHTECNSPRTDSSPLFGLDCEMCLTTKGNEVTRVSLVDAQGQCLLDEFIKPETQILNYFTRYSGITRKILLPVKTKLADVQDKLKKLLPHDAILVGHSLNADLQALQMIHPSVIDTSLLFARSGGRRFKLKFLAKAVLGKEIQCENKLGHDPTEDAQAALELAQYFIKQGPCKVEELNLETLLIAQKASEISQQKSTLYLQLNGVQQQSSKGSSIPQLCFLDFLHLAGQKTLLLGGRDLASPGSCQNGQRPSNKQILQRAVEEVPLSSFSVVQFSLRSKHVVPALIADICEKMKIKLGDLLTLYAGPFGKDFCLKSVKKEFKKYGPIRSLTVITETHQPHICIQYEVLEAAQLALESLNGAKIAGSCIKVQRPVSAVTLDCNTLIKELEMDVENERVIYMAGVKKSLTETDLQEKLSQLKDLKALFLPRDHKNGKRQSYCFLKFQTAESASSALEAIKRWATMGSKLRSRRALTPSHLNQWINHIAHQDTQSLQKRENVLYMKKKQVSTCEQDLREKLKKLDCRIKKLYRSLQNNTLCVVLLPGTNSVQRSLSGLGLMGIKDDAGKSTC</sequence>
<dbReference type="PANTHER" id="PTHR12801">
    <property type="entry name" value="RNA EXONUCLEASE REXO1 / RECO3 FAMILY MEMBER-RELATED"/>
    <property type="match status" value="1"/>
</dbReference>
<gene>
    <name evidence="7" type="primary">REXO5</name>
</gene>
<keyword evidence="1" id="KW-0540">Nuclease</keyword>
<name>A0A3Q0GSJ1_ALLSI</name>
<accession>A0A3Q0GSJ1</accession>
<feature type="domain" description="RRM" evidence="5">
    <location>
        <begin position="533"/>
        <end position="607"/>
    </location>
</feature>
<dbReference type="Proteomes" id="UP000189705">
    <property type="component" value="Unplaced"/>
</dbReference>
<feature type="domain" description="RRM" evidence="5">
    <location>
        <begin position="628"/>
        <end position="706"/>
    </location>
</feature>
<dbReference type="GO" id="GO:0003723">
    <property type="term" value="F:RNA binding"/>
    <property type="evidence" value="ECO:0007669"/>
    <property type="project" value="UniProtKB-UniRule"/>
</dbReference>
<dbReference type="InterPro" id="IPR034922">
    <property type="entry name" value="REX1-like_exo"/>
</dbReference>
<dbReference type="InParanoid" id="A0A3Q0GSJ1"/>
<dbReference type="Gene3D" id="3.30.420.10">
    <property type="entry name" value="Ribonuclease H-like superfamily/Ribonuclease H"/>
    <property type="match status" value="1"/>
</dbReference>
<dbReference type="InterPro" id="IPR035979">
    <property type="entry name" value="RBD_domain_sf"/>
</dbReference>
<dbReference type="InterPro" id="IPR012337">
    <property type="entry name" value="RNaseH-like_sf"/>
</dbReference>
<dbReference type="RefSeq" id="XP_025062759.1">
    <property type="nucleotide sequence ID" value="XM_025206974.1"/>
</dbReference>
<evidence type="ECO:0000256" key="2">
    <source>
        <dbReference type="ARBA" id="ARBA00022801"/>
    </source>
</evidence>
<protein>
    <submittedName>
        <fullName evidence="7">RNA exonuclease 5</fullName>
    </submittedName>
</protein>
<keyword evidence="3 7" id="KW-0269">Exonuclease</keyword>
<dbReference type="Pfam" id="PF00076">
    <property type="entry name" value="RRM_1"/>
    <property type="match status" value="2"/>
</dbReference>
<dbReference type="AlphaFoldDB" id="A0A3Q0GSJ1"/>
<dbReference type="FunFam" id="3.30.420.10:FF:000055">
    <property type="entry name" value="RNA exonuclease 5 isoform X1"/>
    <property type="match status" value="1"/>
</dbReference>
<dbReference type="KEGG" id="asn:102388196"/>
<dbReference type="InterPro" id="IPR012677">
    <property type="entry name" value="Nucleotide-bd_a/b_plait_sf"/>
</dbReference>
<evidence type="ECO:0000259" key="5">
    <source>
        <dbReference type="PROSITE" id="PS50102"/>
    </source>
</evidence>
<dbReference type="GO" id="GO:0005634">
    <property type="term" value="C:nucleus"/>
    <property type="evidence" value="ECO:0007669"/>
    <property type="project" value="TreeGrafter"/>
</dbReference>
<evidence type="ECO:0000256" key="4">
    <source>
        <dbReference type="PROSITE-ProRule" id="PRU00176"/>
    </source>
</evidence>
<evidence type="ECO:0000313" key="6">
    <source>
        <dbReference type="Proteomes" id="UP000189705"/>
    </source>
</evidence>
<proteinExistence type="predicted"/>
<dbReference type="SUPFAM" id="SSF54928">
    <property type="entry name" value="RNA-binding domain, RBD"/>
    <property type="match status" value="1"/>
</dbReference>
<dbReference type="InterPro" id="IPR000504">
    <property type="entry name" value="RRM_dom"/>
</dbReference>
<keyword evidence="2" id="KW-0378">Hydrolase</keyword>
<dbReference type="SUPFAM" id="SSF53098">
    <property type="entry name" value="Ribonuclease H-like"/>
    <property type="match status" value="1"/>
</dbReference>
<dbReference type="CTD" id="81691"/>
<dbReference type="InterPro" id="IPR013520">
    <property type="entry name" value="Ribonucl_H"/>
</dbReference>
<reference evidence="7" key="1">
    <citation type="submission" date="2025-08" db="UniProtKB">
        <authorList>
            <consortium name="RefSeq"/>
        </authorList>
    </citation>
    <scope>IDENTIFICATION</scope>
</reference>